<reference evidence="1 2" key="1">
    <citation type="journal article" date="2015" name="Genome Announc.">
        <title>Expanding the biotechnology potential of lactobacilli through comparative genomics of 213 strains and associated genera.</title>
        <authorList>
            <person name="Sun Z."/>
            <person name="Harris H.M."/>
            <person name="McCann A."/>
            <person name="Guo C."/>
            <person name="Argimon S."/>
            <person name="Zhang W."/>
            <person name="Yang X."/>
            <person name="Jeffery I.B."/>
            <person name="Cooney J.C."/>
            <person name="Kagawa T.F."/>
            <person name="Liu W."/>
            <person name="Song Y."/>
            <person name="Salvetti E."/>
            <person name="Wrobel A."/>
            <person name="Rasinkangas P."/>
            <person name="Parkhill J."/>
            <person name="Rea M.C."/>
            <person name="O'Sullivan O."/>
            <person name="Ritari J."/>
            <person name="Douillard F.P."/>
            <person name="Paul Ross R."/>
            <person name="Yang R."/>
            <person name="Briner A.E."/>
            <person name="Felis G.E."/>
            <person name="de Vos W.M."/>
            <person name="Barrangou R."/>
            <person name="Klaenhammer T.R."/>
            <person name="Caufield P.W."/>
            <person name="Cui Y."/>
            <person name="Zhang H."/>
            <person name="O'Toole P.W."/>
        </authorList>
    </citation>
    <scope>NUCLEOTIDE SEQUENCE [LARGE SCALE GENOMIC DNA]</scope>
    <source>
        <strain evidence="1 2">DSM 15707</strain>
    </source>
</reference>
<dbReference type="EMBL" id="AZFE01000032">
    <property type="protein sequence ID" value="KRL54697.1"/>
    <property type="molecule type" value="Genomic_DNA"/>
</dbReference>
<dbReference type="Proteomes" id="UP000051697">
    <property type="component" value="Unassembled WGS sequence"/>
</dbReference>
<proteinExistence type="predicted"/>
<dbReference type="AlphaFoldDB" id="A0A0R1RE93"/>
<dbReference type="OrthoDB" id="9921860at2"/>
<keyword evidence="2" id="KW-1185">Reference proteome</keyword>
<name>A0A0R1RE93_9LACO</name>
<evidence type="ECO:0000313" key="2">
    <source>
        <dbReference type="Proteomes" id="UP000051697"/>
    </source>
</evidence>
<accession>A0A0R1RE93</accession>
<evidence type="ECO:0000313" key="1">
    <source>
        <dbReference type="EMBL" id="KRL54697.1"/>
    </source>
</evidence>
<gene>
    <name evidence="1" type="ORF">FC70_GL001496</name>
</gene>
<dbReference type="RefSeq" id="WP_057890422.1">
    <property type="nucleotide sequence ID" value="NZ_AZFE01000032.1"/>
</dbReference>
<dbReference type="STRING" id="1423778.FC70_GL001496"/>
<sequence>MNDDQMTFETTNLLTNQTRPIILVATTIERVVDEGYALVIYPKDNGEFTLWPEPMYLFDEPRLAKKIAEYNYVKQLMLENETKRVRNNLTNTELSHLDFEWLGYYQTCANDELTINQWTITSETKQQLKKTFKNWQINIEQLK</sequence>
<organism evidence="1 2">
    <name type="scientific">Paucilactobacillus oligofermentans DSM 15707 = LMG 22743</name>
    <dbReference type="NCBI Taxonomy" id="1423778"/>
    <lineage>
        <taxon>Bacteria</taxon>
        <taxon>Bacillati</taxon>
        <taxon>Bacillota</taxon>
        <taxon>Bacilli</taxon>
        <taxon>Lactobacillales</taxon>
        <taxon>Lactobacillaceae</taxon>
        <taxon>Paucilactobacillus</taxon>
    </lineage>
</organism>
<dbReference type="KEGG" id="lol:LACOL_1084"/>
<dbReference type="PATRIC" id="fig|1423778.4.peg.1532"/>
<comment type="caution">
    <text evidence="1">The sequence shown here is derived from an EMBL/GenBank/DDBJ whole genome shotgun (WGS) entry which is preliminary data.</text>
</comment>
<protein>
    <submittedName>
        <fullName evidence="1">Uncharacterized protein</fullName>
    </submittedName>
</protein>